<dbReference type="Proteomes" id="UP000186684">
    <property type="component" value="Unassembled WGS sequence"/>
</dbReference>
<dbReference type="InterPro" id="IPR001254">
    <property type="entry name" value="Trypsin_dom"/>
</dbReference>
<feature type="domain" description="Peptidase S1" evidence="2">
    <location>
        <begin position="193"/>
        <end position="486"/>
    </location>
</feature>
<dbReference type="PANTHER" id="PTHR24260">
    <property type="match status" value="1"/>
</dbReference>
<gene>
    <name evidence="3" type="ORF">SAMN05421759_1064</name>
</gene>
<proteinExistence type="predicted"/>
<dbReference type="AlphaFoldDB" id="A0A1N7MWJ2"/>
<dbReference type="PANTHER" id="PTHR24260:SF136">
    <property type="entry name" value="GH08193P-RELATED"/>
    <property type="match status" value="1"/>
</dbReference>
<dbReference type="InterPro" id="IPR018114">
    <property type="entry name" value="TRYPSIN_HIS"/>
</dbReference>
<evidence type="ECO:0000259" key="2">
    <source>
        <dbReference type="PROSITE" id="PS50240"/>
    </source>
</evidence>
<dbReference type="PROSITE" id="PS50240">
    <property type="entry name" value="TRYPSIN_DOM"/>
    <property type="match status" value="1"/>
</dbReference>
<dbReference type="Gene3D" id="2.40.10.10">
    <property type="entry name" value="Trypsin-like serine proteases"/>
    <property type="match status" value="2"/>
</dbReference>
<dbReference type="InterPro" id="IPR043504">
    <property type="entry name" value="Peptidase_S1_PA_chymotrypsin"/>
</dbReference>
<dbReference type="EMBL" id="FTOQ01000006">
    <property type="protein sequence ID" value="SIS90495.1"/>
    <property type="molecule type" value="Genomic_DNA"/>
</dbReference>
<dbReference type="InterPro" id="IPR051333">
    <property type="entry name" value="CLIP_Serine_Protease"/>
</dbReference>
<accession>A0A1N7MWJ2</accession>
<feature type="chain" id="PRO_5012930144" evidence="1">
    <location>
        <begin position="29"/>
        <end position="507"/>
    </location>
</feature>
<dbReference type="PROSITE" id="PS00134">
    <property type="entry name" value="TRYPSIN_HIS"/>
    <property type="match status" value="1"/>
</dbReference>
<protein>
    <submittedName>
        <fullName evidence="3">Trypsin</fullName>
    </submittedName>
</protein>
<sequence>MKRIMNYACTAALSACLAFVVPAAPAQAQQDSSALYVMPYANPTEVVSAFNRNQGAFSSRGVLDWPIAPTVPEAIADELVVDYTERHVALLERIPEALWPRIDAGLDCAGGRALIQVDHGETFAAYLLGGQLVVTDAGRTLELREDLPDQLASAGEVVFQPGSGSALRDCGDIVSLFNFGRPLEPPKNENRPTLAGSGLRIPCDALNPDANIGCAFHTVRLSDMVRGLFCTGSLISPRHVLTAAHCLCDRVVNGQLRDDVAVSVGISNDWAAIYPKQDGVHFYNQTSVCASSGAPFEQRIENGDLALVTLPDGSLDAAKTQLIEKGRDPEHVARSLVSIAARDLSDTVWVTPNAGQNEFTTIGYGITQDLQARATKREMRMAARQLGPCHGPVEADGRCAGHQSAVFLEDGKAICPGDSGSGMFKFADDPPEGYGGLVLMGVVSGMGLVNRCHHAETDAVLETQPPRNVVRIDTRAVQDWLDAVIGEDRLVRGTPLDAPLVFAEAPQ</sequence>
<keyword evidence="4" id="KW-1185">Reference proteome</keyword>
<dbReference type="GO" id="GO:0004252">
    <property type="term" value="F:serine-type endopeptidase activity"/>
    <property type="evidence" value="ECO:0007669"/>
    <property type="project" value="InterPro"/>
</dbReference>
<dbReference type="Pfam" id="PF00089">
    <property type="entry name" value="Trypsin"/>
    <property type="match status" value="1"/>
</dbReference>
<reference evidence="4" key="1">
    <citation type="submission" date="2017-01" db="EMBL/GenBank/DDBJ databases">
        <authorList>
            <person name="Varghese N."/>
            <person name="Submissions S."/>
        </authorList>
    </citation>
    <scope>NUCLEOTIDE SEQUENCE [LARGE SCALE GENOMIC DNA]</scope>
    <source>
        <strain evidence="4">DSM 29430</strain>
    </source>
</reference>
<organism evidence="3 4">
    <name type="scientific">Roseivivax lentus</name>
    <dbReference type="NCBI Taxonomy" id="633194"/>
    <lineage>
        <taxon>Bacteria</taxon>
        <taxon>Pseudomonadati</taxon>
        <taxon>Pseudomonadota</taxon>
        <taxon>Alphaproteobacteria</taxon>
        <taxon>Rhodobacterales</taxon>
        <taxon>Roseobacteraceae</taxon>
        <taxon>Roseivivax</taxon>
    </lineage>
</organism>
<evidence type="ECO:0000256" key="1">
    <source>
        <dbReference type="SAM" id="SignalP"/>
    </source>
</evidence>
<dbReference type="STRING" id="633194.SAMN05421759_1064"/>
<dbReference type="PRINTS" id="PR00722">
    <property type="entry name" value="CHYMOTRYPSIN"/>
</dbReference>
<evidence type="ECO:0000313" key="4">
    <source>
        <dbReference type="Proteomes" id="UP000186684"/>
    </source>
</evidence>
<dbReference type="InterPro" id="IPR009003">
    <property type="entry name" value="Peptidase_S1_PA"/>
</dbReference>
<dbReference type="PROSITE" id="PS51257">
    <property type="entry name" value="PROKAR_LIPOPROTEIN"/>
    <property type="match status" value="1"/>
</dbReference>
<evidence type="ECO:0000313" key="3">
    <source>
        <dbReference type="EMBL" id="SIS90495.1"/>
    </source>
</evidence>
<dbReference type="InterPro" id="IPR001314">
    <property type="entry name" value="Peptidase_S1A"/>
</dbReference>
<dbReference type="GO" id="GO:0006508">
    <property type="term" value="P:proteolysis"/>
    <property type="evidence" value="ECO:0007669"/>
    <property type="project" value="InterPro"/>
</dbReference>
<name>A0A1N7MWJ2_9RHOB</name>
<dbReference type="SMART" id="SM00020">
    <property type="entry name" value="Tryp_SPc"/>
    <property type="match status" value="1"/>
</dbReference>
<keyword evidence="1" id="KW-0732">Signal</keyword>
<dbReference type="SUPFAM" id="SSF50494">
    <property type="entry name" value="Trypsin-like serine proteases"/>
    <property type="match status" value="1"/>
</dbReference>
<feature type="signal peptide" evidence="1">
    <location>
        <begin position="1"/>
        <end position="28"/>
    </location>
</feature>